<proteinExistence type="predicted"/>
<dbReference type="PANTHER" id="PTHR11731:SF193">
    <property type="entry name" value="DIPEPTIDYL PEPTIDASE 9"/>
    <property type="match status" value="1"/>
</dbReference>
<comment type="caution">
    <text evidence="3">The sequence shown here is derived from an EMBL/GenBank/DDBJ whole genome shotgun (WGS) entry which is preliminary data.</text>
</comment>
<dbReference type="InterPro" id="IPR002469">
    <property type="entry name" value="Peptidase_S9B_N"/>
</dbReference>
<dbReference type="PANTHER" id="PTHR11731">
    <property type="entry name" value="PROTEASE FAMILY S9B,C DIPEPTIDYL-PEPTIDASE IV-RELATED"/>
    <property type="match status" value="1"/>
</dbReference>
<feature type="domain" description="Dipeptidylpeptidase IV N-terminal" evidence="2">
    <location>
        <begin position="156"/>
        <end position="455"/>
    </location>
</feature>
<dbReference type="InterPro" id="IPR029058">
    <property type="entry name" value="AB_hydrolase_fold"/>
</dbReference>
<dbReference type="GO" id="GO:0006508">
    <property type="term" value="P:proteolysis"/>
    <property type="evidence" value="ECO:0007669"/>
    <property type="project" value="InterPro"/>
</dbReference>
<dbReference type="GO" id="GO:0008236">
    <property type="term" value="F:serine-type peptidase activity"/>
    <property type="evidence" value="ECO:0007669"/>
    <property type="project" value="InterPro"/>
</dbReference>
<dbReference type="InterPro" id="IPR050278">
    <property type="entry name" value="Serine_Prot_S9B/DPPIV"/>
</dbReference>
<protein>
    <submittedName>
        <fullName evidence="3">Peptidase s9b dipeptidylpeptidase iv domain protein</fullName>
    </submittedName>
</protein>
<evidence type="ECO:0000259" key="1">
    <source>
        <dbReference type="Pfam" id="PF00326"/>
    </source>
</evidence>
<dbReference type="Pfam" id="PF00326">
    <property type="entry name" value="Peptidase_S9"/>
    <property type="match status" value="1"/>
</dbReference>
<sequence length="766" mass="87879">MDMRMKKIIPVVLCLFLGTSVCAQQANYKAAEEAKSLQLPYKYDKISPFFTEGSDDFWFRELTDDGEKYYYVDVKKRKMEEMLDPVYMAAEMEKATGRKYDSKHLGFWKIYFNKGGETLNWRDGSVLFEYNRKTRKLTHVKLEPEKDPMPFYMHYDSGISPDGRYQVFGKEHNAYIRDLKDSTVVQLTFNGVKGYSHTEGWDTKEEVPLAPLWFDDSQHFCLFRQDLRNLGEVSNMNYLKGRPMAYTSPTILVADSVVPYTEASWFDVQTMKQKIIPLDKWQDQEVRIIHSDTKANKLFFERRARLGKMLEICELDVMTGQLKTVIHEEGEPYIAIELASIHFFNNYNDIIWWSERSGYGHLYHYDKNGNLKNAITSGKWTAGKVIGVDEKSRTVYFEAYGFIQGENPSYAKICKANIDGKGKVTLLTPEEATHNVQFSPSKRYIIDSYSRPDLPCQFTLRDTQKGELILKLGELNTSELNRRGWKKPETFSVKAADGTTNLYGVMWKPFDFDPAKKYPIISCVYPGPQTDNVPLTFEVGSTNEALAQVGFIVVAFNHRGGVPYRGKAYHSFGYNNIRDHALADDKCGLEQLIARYSFIDGQRVGIYGHSGGGMMSTAAICTYPDFYKVCVSSAGNHDNNIYTQFFIENHYAVNREMKDGKYVYSCQLPTNMELAKNLKGHLMLIVGGGDGNVHPAQTFRMVNALINCGKDVEFVYLPKGRHTYDGVSAWYFEHKLRSHFAKYLLGDFTSSGFYDIKVNEYDQVIK</sequence>
<dbReference type="SUPFAM" id="SSF53474">
    <property type="entry name" value="alpha/beta-Hydrolases"/>
    <property type="match status" value="1"/>
</dbReference>
<name>J9BQE8_9ZZZZ</name>
<dbReference type="AlphaFoldDB" id="J9BQE8"/>
<dbReference type="EMBL" id="AMCI01009246">
    <property type="protein sequence ID" value="EJW89810.1"/>
    <property type="molecule type" value="Genomic_DNA"/>
</dbReference>
<evidence type="ECO:0000313" key="3">
    <source>
        <dbReference type="EMBL" id="EJW89810.1"/>
    </source>
</evidence>
<dbReference type="GO" id="GO:0008239">
    <property type="term" value="F:dipeptidyl-peptidase activity"/>
    <property type="evidence" value="ECO:0007669"/>
    <property type="project" value="TreeGrafter"/>
</dbReference>
<dbReference type="Gene3D" id="3.40.50.1820">
    <property type="entry name" value="alpha/beta hydrolase"/>
    <property type="match status" value="1"/>
</dbReference>
<evidence type="ECO:0000259" key="2">
    <source>
        <dbReference type="Pfam" id="PF00930"/>
    </source>
</evidence>
<reference evidence="3" key="1">
    <citation type="journal article" date="2012" name="PLoS ONE">
        <title>Gene sets for utilization of primary and secondary nutrition supplies in the distal gut of endangered iberian lynx.</title>
        <authorList>
            <person name="Alcaide M."/>
            <person name="Messina E."/>
            <person name="Richter M."/>
            <person name="Bargiela R."/>
            <person name="Peplies J."/>
            <person name="Huws S.A."/>
            <person name="Newbold C.J."/>
            <person name="Golyshin P.N."/>
            <person name="Simon M.A."/>
            <person name="Lopez G."/>
            <person name="Yakimov M.M."/>
            <person name="Ferrer M."/>
        </authorList>
    </citation>
    <scope>NUCLEOTIDE SEQUENCE</scope>
</reference>
<dbReference type="Gene3D" id="2.140.10.30">
    <property type="entry name" value="Dipeptidylpeptidase IV, N-terminal domain"/>
    <property type="match status" value="1"/>
</dbReference>
<dbReference type="SUPFAM" id="SSF82171">
    <property type="entry name" value="DPP6 N-terminal domain-like"/>
    <property type="match status" value="1"/>
</dbReference>
<dbReference type="Pfam" id="PF00930">
    <property type="entry name" value="DPPIV_N"/>
    <property type="match status" value="1"/>
</dbReference>
<dbReference type="InterPro" id="IPR001375">
    <property type="entry name" value="Peptidase_S9_cat"/>
</dbReference>
<feature type="domain" description="Peptidase S9 prolyl oligopeptidase catalytic" evidence="1">
    <location>
        <begin position="544"/>
        <end position="741"/>
    </location>
</feature>
<gene>
    <name evidence="3" type="ORF">EVA_22095</name>
</gene>
<accession>J9BQE8</accession>
<organism evidence="3">
    <name type="scientific">gut metagenome</name>
    <dbReference type="NCBI Taxonomy" id="749906"/>
    <lineage>
        <taxon>unclassified sequences</taxon>
        <taxon>metagenomes</taxon>
        <taxon>organismal metagenomes</taxon>
    </lineage>
</organism>